<keyword evidence="6 12" id="KW-0479">Metal-binding</keyword>
<dbReference type="GO" id="GO:0016020">
    <property type="term" value="C:membrane"/>
    <property type="evidence" value="ECO:0007669"/>
    <property type="project" value="UniProtKB-SubCell"/>
</dbReference>
<gene>
    <name evidence="15" type="ORF">EUGRSUZ_C04098</name>
</gene>
<dbReference type="Pfam" id="PF00067">
    <property type="entry name" value="p450"/>
    <property type="match status" value="1"/>
</dbReference>
<reference evidence="15" key="1">
    <citation type="submission" date="2013-07" db="EMBL/GenBank/DDBJ databases">
        <title>The genome of Eucalyptus grandis.</title>
        <authorList>
            <person name="Schmutz J."/>
            <person name="Hayes R."/>
            <person name="Myburg A."/>
            <person name="Tuskan G."/>
            <person name="Grattapaglia D."/>
            <person name="Rokhsar D.S."/>
        </authorList>
    </citation>
    <scope>NUCLEOTIDE SEQUENCE</scope>
    <source>
        <tissue evidence="15">Leaf extractions</tissue>
    </source>
</reference>
<evidence type="ECO:0000256" key="7">
    <source>
        <dbReference type="ARBA" id="ARBA00022989"/>
    </source>
</evidence>
<comment type="subcellular location">
    <subcellularLocation>
        <location evidence="2">Membrane</location>
        <topology evidence="2">Single-pass membrane protein</topology>
    </subcellularLocation>
</comment>
<dbReference type="GO" id="GO:0020037">
    <property type="term" value="F:heme binding"/>
    <property type="evidence" value="ECO:0007669"/>
    <property type="project" value="InterPro"/>
</dbReference>
<dbReference type="InterPro" id="IPR036396">
    <property type="entry name" value="Cyt_P450_sf"/>
</dbReference>
<evidence type="ECO:0000313" key="15">
    <source>
        <dbReference type="EMBL" id="KCW82721.1"/>
    </source>
</evidence>
<feature type="signal peptide" evidence="14">
    <location>
        <begin position="1"/>
        <end position="19"/>
    </location>
</feature>
<evidence type="ECO:0000256" key="14">
    <source>
        <dbReference type="SAM" id="SignalP"/>
    </source>
</evidence>
<dbReference type="InterPro" id="IPR001128">
    <property type="entry name" value="Cyt_P450"/>
</dbReference>
<evidence type="ECO:0000256" key="10">
    <source>
        <dbReference type="ARBA" id="ARBA00023033"/>
    </source>
</evidence>
<evidence type="ECO:0000256" key="4">
    <source>
        <dbReference type="ARBA" id="ARBA00022617"/>
    </source>
</evidence>
<accession>A0A059CX06</accession>
<dbReference type="PRINTS" id="PR00463">
    <property type="entry name" value="EP450I"/>
</dbReference>
<dbReference type="Gene3D" id="1.10.630.10">
    <property type="entry name" value="Cytochrome P450"/>
    <property type="match status" value="1"/>
</dbReference>
<dbReference type="OMA" id="YELLHCW"/>
<dbReference type="GO" id="GO:0016705">
    <property type="term" value="F:oxidoreductase activity, acting on paired donors, with incorporation or reduction of molecular oxygen"/>
    <property type="evidence" value="ECO:0007669"/>
    <property type="project" value="InterPro"/>
</dbReference>
<comment type="similarity">
    <text evidence="3 13">Belongs to the cytochrome P450 family.</text>
</comment>
<keyword evidence="11" id="KW-0472">Membrane</keyword>
<feature type="chain" id="PRO_5001569681" description="Cytochrome P450" evidence="14">
    <location>
        <begin position="20"/>
        <end position="508"/>
    </location>
</feature>
<evidence type="ECO:0000256" key="13">
    <source>
        <dbReference type="RuleBase" id="RU000461"/>
    </source>
</evidence>
<evidence type="ECO:0000256" key="5">
    <source>
        <dbReference type="ARBA" id="ARBA00022692"/>
    </source>
</evidence>
<evidence type="ECO:0000256" key="9">
    <source>
        <dbReference type="ARBA" id="ARBA00023004"/>
    </source>
</evidence>
<dbReference type="Gramene" id="KCW82721">
    <property type="protein sequence ID" value="KCW82721"/>
    <property type="gene ID" value="EUGRSUZ_C04098"/>
</dbReference>
<dbReference type="PANTHER" id="PTHR24282:SF20">
    <property type="entry name" value="CYTOCHROME P450 CYP749A22-LIKE"/>
    <property type="match status" value="1"/>
</dbReference>
<keyword evidence="10 13" id="KW-0503">Monooxygenase</keyword>
<keyword evidence="4 12" id="KW-0349">Heme</keyword>
<proteinExistence type="inferred from homology"/>
<evidence type="ECO:0000256" key="12">
    <source>
        <dbReference type="PIRSR" id="PIRSR602401-1"/>
    </source>
</evidence>
<keyword evidence="8 13" id="KW-0560">Oxidoreductase</keyword>
<evidence type="ECO:0000256" key="1">
    <source>
        <dbReference type="ARBA" id="ARBA00001971"/>
    </source>
</evidence>
<name>A0A059CX06_EUCGR</name>
<keyword evidence="7" id="KW-1133">Transmembrane helix</keyword>
<dbReference type="PANTHER" id="PTHR24282">
    <property type="entry name" value="CYTOCHROME P450 FAMILY MEMBER"/>
    <property type="match status" value="1"/>
</dbReference>
<evidence type="ECO:0000256" key="11">
    <source>
        <dbReference type="ARBA" id="ARBA00023136"/>
    </source>
</evidence>
<dbReference type="GO" id="GO:0004497">
    <property type="term" value="F:monooxygenase activity"/>
    <property type="evidence" value="ECO:0000318"/>
    <property type="project" value="GO_Central"/>
</dbReference>
<dbReference type="EMBL" id="KK198755">
    <property type="protein sequence ID" value="KCW82721.1"/>
    <property type="molecule type" value="Genomic_DNA"/>
</dbReference>
<dbReference type="SUPFAM" id="SSF48264">
    <property type="entry name" value="Cytochrome P450"/>
    <property type="match status" value="1"/>
</dbReference>
<keyword evidence="14" id="KW-0732">Signal</keyword>
<dbReference type="PRINTS" id="PR00385">
    <property type="entry name" value="P450"/>
</dbReference>
<dbReference type="InterPro" id="IPR002401">
    <property type="entry name" value="Cyt_P450_E_grp-I"/>
</dbReference>
<sequence>MIVLWTSLFLLLFSALAIALHKLWWTPYRIQRTMASQGIRGPPYKLFYGNTREILQFKNEASSRPLNLSHDIFPRVQPHISTWTGTYGANYLSWYGLLPRLIVTEPELIKEVLNNKDKAFPKPEMDEFVKKLLGDGLVTTEGEKWVKQRKLANYAFHGDSLKGMLPAMVDSVHMMLDRWKNLHGDEIEVYQEFTILTSEIISRTAFGSSYVEGRNIFEMLRKLTLIASRNTFRIRFPGISKLWKTNDELESEKLENGIRDAMLEIIRKREEKVKAGELDDLGNDFLGLLVKASHSDDESRRITITDLVDECKTFYIAGYDTSNTMLTWTVFLLAIHPEWQDEARKEVLNVFGNQDPDPDGIAKLKTMGMIINESLRLYPPVVGLIRKIATKTRLGKLVLPANMGLYIPNLKLHHNPQIWGDDAQLFKPERFSEGVAKASNNNLAAFFPFGLGPRTCVGFNFATAEAKIALSMILQRYTFSLSPAYVHSPTQLLTTSPQHGLQVIFHAL</sequence>
<keyword evidence="5" id="KW-0812">Transmembrane</keyword>
<dbReference type="InterPro" id="IPR050665">
    <property type="entry name" value="Cytochrome_P450_Monooxygen"/>
</dbReference>
<evidence type="ECO:0000256" key="6">
    <source>
        <dbReference type="ARBA" id="ARBA00022723"/>
    </source>
</evidence>
<evidence type="ECO:0000256" key="8">
    <source>
        <dbReference type="ARBA" id="ARBA00023002"/>
    </source>
</evidence>
<comment type="cofactor">
    <cofactor evidence="1 12">
        <name>heme</name>
        <dbReference type="ChEBI" id="CHEBI:30413"/>
    </cofactor>
</comment>
<evidence type="ECO:0000256" key="2">
    <source>
        <dbReference type="ARBA" id="ARBA00004167"/>
    </source>
</evidence>
<protein>
    <recommendedName>
        <fullName evidence="16">Cytochrome P450</fullName>
    </recommendedName>
</protein>
<organism evidence="15">
    <name type="scientific">Eucalyptus grandis</name>
    <name type="common">Flooded gum</name>
    <dbReference type="NCBI Taxonomy" id="71139"/>
    <lineage>
        <taxon>Eukaryota</taxon>
        <taxon>Viridiplantae</taxon>
        <taxon>Streptophyta</taxon>
        <taxon>Embryophyta</taxon>
        <taxon>Tracheophyta</taxon>
        <taxon>Spermatophyta</taxon>
        <taxon>Magnoliopsida</taxon>
        <taxon>eudicotyledons</taxon>
        <taxon>Gunneridae</taxon>
        <taxon>Pentapetalae</taxon>
        <taxon>rosids</taxon>
        <taxon>malvids</taxon>
        <taxon>Myrtales</taxon>
        <taxon>Myrtaceae</taxon>
        <taxon>Myrtoideae</taxon>
        <taxon>Eucalypteae</taxon>
        <taxon>Eucalyptus</taxon>
    </lineage>
</organism>
<dbReference type="GO" id="GO:0005506">
    <property type="term" value="F:iron ion binding"/>
    <property type="evidence" value="ECO:0007669"/>
    <property type="project" value="InterPro"/>
</dbReference>
<dbReference type="PROSITE" id="PS00086">
    <property type="entry name" value="CYTOCHROME_P450"/>
    <property type="match status" value="1"/>
</dbReference>
<dbReference type="eggNOG" id="KOG0157">
    <property type="taxonomic scope" value="Eukaryota"/>
</dbReference>
<evidence type="ECO:0008006" key="16">
    <source>
        <dbReference type="Google" id="ProtNLM"/>
    </source>
</evidence>
<dbReference type="InParanoid" id="A0A059CX06"/>
<feature type="binding site" description="axial binding residue" evidence="12">
    <location>
        <position position="456"/>
    </location>
    <ligand>
        <name>heme</name>
        <dbReference type="ChEBI" id="CHEBI:30413"/>
    </ligand>
    <ligandPart>
        <name>Fe</name>
        <dbReference type="ChEBI" id="CHEBI:18248"/>
    </ligandPart>
</feature>
<evidence type="ECO:0000256" key="3">
    <source>
        <dbReference type="ARBA" id="ARBA00010617"/>
    </source>
</evidence>
<dbReference type="AlphaFoldDB" id="A0A059CX06"/>
<dbReference type="InterPro" id="IPR017972">
    <property type="entry name" value="Cyt_P450_CS"/>
</dbReference>
<keyword evidence="9 12" id="KW-0408">Iron</keyword>
<dbReference type="STRING" id="71139.A0A059CX06"/>